<dbReference type="InterPro" id="IPR025194">
    <property type="entry name" value="RodZ-like_C"/>
</dbReference>
<evidence type="ECO:0000313" key="4">
    <source>
        <dbReference type="EMBL" id="GHF84172.1"/>
    </source>
</evidence>
<keyword evidence="2" id="KW-0812">Transmembrane</keyword>
<dbReference type="SUPFAM" id="SSF47413">
    <property type="entry name" value="lambda repressor-like DNA-binding domains"/>
    <property type="match status" value="1"/>
</dbReference>
<gene>
    <name evidence="4" type="ORF">GCM10017161_09450</name>
</gene>
<dbReference type="Gene3D" id="1.10.260.40">
    <property type="entry name" value="lambda repressor-like DNA-binding domains"/>
    <property type="match status" value="1"/>
</dbReference>
<dbReference type="SMART" id="SM00530">
    <property type="entry name" value="HTH_XRE"/>
    <property type="match status" value="1"/>
</dbReference>
<dbReference type="InterPro" id="IPR001387">
    <property type="entry name" value="Cro/C1-type_HTH"/>
</dbReference>
<feature type="transmembrane region" description="Helical" evidence="2">
    <location>
        <begin position="115"/>
        <end position="136"/>
    </location>
</feature>
<name>A0A919BEY5_9GAMM</name>
<sequence>MTQESNLNDIPEEVEFVGPGQILSVARQKLGLSQQDVAERLNFRASLVSNIEKDVFDTSLPDTFNRGYLKNYAKLVEVKEQDILASYEALNVANKQGTKMQSFSKETEKQAQNSLLMWISYLILAILIGSSVVWWVQDAKNNSVTEPVATQSETTAANEQDENLVLASEVKTTANDDQVIAPLNEQSSAQVKLEQDIEATNANKDDLKPVQTELERQGVSQAMSDKTPTDVTTNTEQTPSDQNSLDTTANITHVKFTFSGDCWVNIYDATGERVAWGIKKGGYVMDISGQAPFTVTLGKPELVSINYAGEAIDMSQFNRGNIAKFTLPLNADN</sequence>
<feature type="domain" description="HTH cro/C1-type" evidence="3">
    <location>
        <begin position="23"/>
        <end position="54"/>
    </location>
</feature>
<dbReference type="CDD" id="cd00093">
    <property type="entry name" value="HTH_XRE"/>
    <property type="match status" value="1"/>
</dbReference>
<feature type="compositionally biased region" description="Polar residues" evidence="1">
    <location>
        <begin position="218"/>
        <end position="245"/>
    </location>
</feature>
<dbReference type="GO" id="GO:0003677">
    <property type="term" value="F:DNA binding"/>
    <property type="evidence" value="ECO:0007669"/>
    <property type="project" value="InterPro"/>
</dbReference>
<accession>A0A919BEY5</accession>
<keyword evidence="2" id="KW-1133">Transmembrane helix</keyword>
<dbReference type="Pfam" id="PF13413">
    <property type="entry name" value="HTH_25"/>
    <property type="match status" value="1"/>
</dbReference>
<evidence type="ECO:0000256" key="2">
    <source>
        <dbReference type="SAM" id="Phobius"/>
    </source>
</evidence>
<proteinExistence type="predicted"/>
<organism evidence="4 5">
    <name type="scientific">Thalassotalea marina</name>
    <dbReference type="NCBI Taxonomy" id="1673741"/>
    <lineage>
        <taxon>Bacteria</taxon>
        <taxon>Pseudomonadati</taxon>
        <taxon>Pseudomonadota</taxon>
        <taxon>Gammaproteobacteria</taxon>
        <taxon>Alteromonadales</taxon>
        <taxon>Colwelliaceae</taxon>
        <taxon>Thalassotalea</taxon>
    </lineage>
</organism>
<evidence type="ECO:0000259" key="3">
    <source>
        <dbReference type="PROSITE" id="PS50943"/>
    </source>
</evidence>
<dbReference type="InterPro" id="IPR010982">
    <property type="entry name" value="Lambda_DNA-bd_dom_sf"/>
</dbReference>
<feature type="compositionally biased region" description="Basic and acidic residues" evidence="1">
    <location>
        <begin position="203"/>
        <end position="216"/>
    </location>
</feature>
<dbReference type="PANTHER" id="PTHR34475">
    <property type="match status" value="1"/>
</dbReference>
<evidence type="ECO:0000313" key="5">
    <source>
        <dbReference type="Proteomes" id="UP000623842"/>
    </source>
</evidence>
<dbReference type="EMBL" id="BNCK01000002">
    <property type="protein sequence ID" value="GHF84172.1"/>
    <property type="molecule type" value="Genomic_DNA"/>
</dbReference>
<reference evidence="4" key="1">
    <citation type="journal article" date="2014" name="Int. J. Syst. Evol. Microbiol.">
        <title>Complete genome sequence of Corynebacterium casei LMG S-19264T (=DSM 44701T), isolated from a smear-ripened cheese.</title>
        <authorList>
            <consortium name="US DOE Joint Genome Institute (JGI-PGF)"/>
            <person name="Walter F."/>
            <person name="Albersmeier A."/>
            <person name="Kalinowski J."/>
            <person name="Ruckert C."/>
        </authorList>
    </citation>
    <scope>NUCLEOTIDE SEQUENCE</scope>
    <source>
        <strain evidence="4">KCTC 42731</strain>
    </source>
</reference>
<dbReference type="Pfam" id="PF13464">
    <property type="entry name" value="RodZ_C"/>
    <property type="match status" value="1"/>
</dbReference>
<protein>
    <submittedName>
        <fullName evidence="4">Transcriptional regulator</fullName>
    </submittedName>
</protein>
<reference evidence="4" key="2">
    <citation type="submission" date="2020-09" db="EMBL/GenBank/DDBJ databases">
        <authorList>
            <person name="Sun Q."/>
            <person name="Kim S."/>
        </authorList>
    </citation>
    <scope>NUCLEOTIDE SEQUENCE</scope>
    <source>
        <strain evidence="4">KCTC 42731</strain>
    </source>
</reference>
<keyword evidence="5" id="KW-1185">Reference proteome</keyword>
<keyword evidence="2" id="KW-0472">Membrane</keyword>
<comment type="caution">
    <text evidence="4">The sequence shown here is derived from an EMBL/GenBank/DDBJ whole genome shotgun (WGS) entry which is preliminary data.</text>
</comment>
<dbReference type="PANTHER" id="PTHR34475:SF1">
    <property type="entry name" value="CYTOSKELETON PROTEIN RODZ"/>
    <property type="match status" value="1"/>
</dbReference>
<evidence type="ECO:0000256" key="1">
    <source>
        <dbReference type="SAM" id="MobiDB-lite"/>
    </source>
</evidence>
<dbReference type="InterPro" id="IPR050400">
    <property type="entry name" value="Bact_Cytoskel_RodZ"/>
</dbReference>
<dbReference type="Proteomes" id="UP000623842">
    <property type="component" value="Unassembled WGS sequence"/>
</dbReference>
<dbReference type="AlphaFoldDB" id="A0A919BEY5"/>
<dbReference type="RefSeq" id="WP_189767789.1">
    <property type="nucleotide sequence ID" value="NZ_BNCK01000002.1"/>
</dbReference>
<dbReference type="PROSITE" id="PS50943">
    <property type="entry name" value="HTH_CROC1"/>
    <property type="match status" value="1"/>
</dbReference>
<feature type="region of interest" description="Disordered" evidence="1">
    <location>
        <begin position="200"/>
        <end position="245"/>
    </location>
</feature>